<name>A0A521FYE1_9BACT</name>
<dbReference type="Proteomes" id="UP000316238">
    <property type="component" value="Unassembled WGS sequence"/>
</dbReference>
<evidence type="ECO:0008006" key="3">
    <source>
        <dbReference type="Google" id="ProtNLM"/>
    </source>
</evidence>
<reference evidence="1" key="1">
    <citation type="submission" date="2017-07" db="EMBL/GenBank/DDBJ databases">
        <title>The cable genome - Insights into the physiology and evolution of filamentous bacteria capable of sulfide oxidation via long distance electron transfer.</title>
        <authorList>
            <person name="Thorup C."/>
            <person name="Bjerg J.T."/>
            <person name="Schreiber L."/>
            <person name="Nielsen L.P."/>
            <person name="Kjeldsen K.U."/>
            <person name="Boesen T."/>
            <person name="Boggild A."/>
            <person name="Meysman F."/>
            <person name="Geelhoed J."/>
            <person name="Schramm A."/>
        </authorList>
    </citation>
    <scope>NUCLEOTIDE SEQUENCE [LARGE SCALE GENOMIC DNA]</scope>
    <source>
        <strain evidence="1">GS</strain>
    </source>
</reference>
<dbReference type="EMBL" id="NQJD01000060">
    <property type="protein sequence ID" value="TAA73788.1"/>
    <property type="molecule type" value="Genomic_DNA"/>
</dbReference>
<accession>A0A521FYE1</accession>
<gene>
    <name evidence="1" type="ORF">CDV28_1606</name>
</gene>
<evidence type="ECO:0000313" key="2">
    <source>
        <dbReference type="Proteomes" id="UP000316238"/>
    </source>
</evidence>
<sequence>MATIQCRLEVNALTVPQSYKIRFVPRDSMDTDGIAAAMAAENPNYSLEDNKTMLANLVRVLQKNLINGTQSTVDGAFTFGFSFTGRLDNPDDPLPPAEDILRVDVHVLAPFLKEIRRQAQLERLPMIEKAPLINAAEDTVLGLDDVLHSGGALRLTGSNLLFDPKRSDEGCVIEGTRSGRAAQTRFAGISNAEVTLLPEFPTQNEPWNNEYILSLSTRYTENGTLRTGIYRRRLRAPLTAAQLGSPTPPETGILTDKAASPYVKITGGSLNADETVRVQAVLEHDGSLSVSLLDMSEGGRTGASVRVAANGAYVLPGFAGSALSSLNITVSRFADLVKMIRSGYSGRVVDVLVVKTA</sequence>
<organism evidence="1 2">
    <name type="scientific">Candidatus Electronema aureum</name>
    <dbReference type="NCBI Taxonomy" id="2005002"/>
    <lineage>
        <taxon>Bacteria</taxon>
        <taxon>Pseudomonadati</taxon>
        <taxon>Thermodesulfobacteriota</taxon>
        <taxon>Desulfobulbia</taxon>
        <taxon>Desulfobulbales</taxon>
        <taxon>Desulfobulbaceae</taxon>
        <taxon>Candidatus Electronema</taxon>
    </lineage>
</organism>
<keyword evidence="2" id="KW-1185">Reference proteome</keyword>
<proteinExistence type="predicted"/>
<evidence type="ECO:0000313" key="1">
    <source>
        <dbReference type="EMBL" id="TAA73788.1"/>
    </source>
</evidence>
<dbReference type="AlphaFoldDB" id="A0A521FYE1"/>
<protein>
    <recommendedName>
        <fullName evidence="3">DUF4469 domain-containing protein</fullName>
    </recommendedName>
</protein>
<comment type="caution">
    <text evidence="1">The sequence shown here is derived from an EMBL/GenBank/DDBJ whole genome shotgun (WGS) entry which is preliminary data.</text>
</comment>